<evidence type="ECO:0000256" key="1">
    <source>
        <dbReference type="ARBA" id="ARBA00004429"/>
    </source>
</evidence>
<dbReference type="SMART" id="SM00382">
    <property type="entry name" value="AAA"/>
    <property type="match status" value="1"/>
</dbReference>
<evidence type="ECO:0000256" key="11">
    <source>
        <dbReference type="SAM" id="Phobius"/>
    </source>
</evidence>
<keyword evidence="7 13" id="KW-0067">ATP-binding</keyword>
<dbReference type="PROSITE" id="PS50893">
    <property type="entry name" value="ABC_TRANSPORTER_2"/>
    <property type="match status" value="1"/>
</dbReference>
<keyword evidence="8 11" id="KW-1133">Transmembrane helix</keyword>
<keyword evidence="14" id="KW-1185">Reference proteome</keyword>
<dbReference type="InterPro" id="IPR027417">
    <property type="entry name" value="P-loop_NTPase"/>
</dbReference>
<name>A0A3A9ZME1_9ACTN</name>
<keyword evidence="4" id="KW-0997">Cell inner membrane</keyword>
<reference evidence="13 14" key="1">
    <citation type="journal article" date="2004" name="Syst. Appl. Microbiol.">
        <title>Cryptoendolithic actinomycetes from antarctic sandstone rock samples: Micromonospora endolithica sp. nov. and two isolates related to Micromonospora coerulea Jensen 1932.</title>
        <authorList>
            <person name="Hirsch P."/>
            <person name="Mevs U."/>
            <person name="Kroppenstedt R.M."/>
            <person name="Schumann P."/>
            <person name="Stackebrandt E."/>
        </authorList>
    </citation>
    <scope>NUCLEOTIDE SEQUENCE [LARGE SCALE GENOMIC DNA]</scope>
    <source>
        <strain evidence="13 14">JCM 12677</strain>
    </source>
</reference>
<dbReference type="GO" id="GO:0005886">
    <property type="term" value="C:plasma membrane"/>
    <property type="evidence" value="ECO:0007669"/>
    <property type="project" value="UniProtKB-SubCell"/>
</dbReference>
<dbReference type="Proteomes" id="UP000281726">
    <property type="component" value="Unassembled WGS sequence"/>
</dbReference>
<dbReference type="GO" id="GO:0016887">
    <property type="term" value="F:ATP hydrolysis activity"/>
    <property type="evidence" value="ECO:0007669"/>
    <property type="project" value="InterPro"/>
</dbReference>
<dbReference type="PANTHER" id="PTHR24221">
    <property type="entry name" value="ATP-BINDING CASSETTE SUB-FAMILY B"/>
    <property type="match status" value="1"/>
</dbReference>
<organism evidence="13 14">
    <name type="scientific">Micromonospora endolithica</name>
    <dbReference type="NCBI Taxonomy" id="230091"/>
    <lineage>
        <taxon>Bacteria</taxon>
        <taxon>Bacillati</taxon>
        <taxon>Actinomycetota</taxon>
        <taxon>Actinomycetes</taxon>
        <taxon>Micromonosporales</taxon>
        <taxon>Micromonosporaceae</taxon>
        <taxon>Micromonospora</taxon>
    </lineage>
</organism>
<keyword evidence="6" id="KW-0547">Nucleotide-binding</keyword>
<accession>A0A3A9ZME1</accession>
<dbReference type="FunFam" id="3.40.50.300:FF:000221">
    <property type="entry name" value="Multidrug ABC transporter ATP-binding protein"/>
    <property type="match status" value="1"/>
</dbReference>
<evidence type="ECO:0000256" key="10">
    <source>
        <dbReference type="ARBA" id="ARBA00023455"/>
    </source>
</evidence>
<evidence type="ECO:0000256" key="4">
    <source>
        <dbReference type="ARBA" id="ARBA00022519"/>
    </source>
</evidence>
<feature type="transmembrane region" description="Helical" evidence="11">
    <location>
        <begin position="191"/>
        <end position="209"/>
    </location>
</feature>
<dbReference type="InterPro" id="IPR017871">
    <property type="entry name" value="ABC_transporter-like_CS"/>
</dbReference>
<dbReference type="PANTHER" id="PTHR24221:SF654">
    <property type="entry name" value="ATP-BINDING CASSETTE SUB-FAMILY B MEMBER 6"/>
    <property type="match status" value="1"/>
</dbReference>
<gene>
    <name evidence="13" type="ORF">D7223_08330</name>
</gene>
<dbReference type="PROSITE" id="PS00211">
    <property type="entry name" value="ABC_TRANSPORTER_1"/>
    <property type="match status" value="1"/>
</dbReference>
<feature type="domain" description="ABC transporter" evidence="12">
    <location>
        <begin position="392"/>
        <end position="638"/>
    </location>
</feature>
<evidence type="ECO:0000259" key="12">
    <source>
        <dbReference type="PROSITE" id="PS50893"/>
    </source>
</evidence>
<evidence type="ECO:0000256" key="3">
    <source>
        <dbReference type="ARBA" id="ARBA00022475"/>
    </source>
</evidence>
<comment type="similarity">
    <text evidence="10">Belongs to the ABC transporter superfamily. Siderophore-Fe(3+) uptake transporter (SIUT) (TC 3.A.1.21) family.</text>
</comment>
<dbReference type="Gene3D" id="3.40.50.300">
    <property type="entry name" value="P-loop containing nucleotide triphosphate hydrolases"/>
    <property type="match status" value="1"/>
</dbReference>
<evidence type="ECO:0000256" key="8">
    <source>
        <dbReference type="ARBA" id="ARBA00022989"/>
    </source>
</evidence>
<dbReference type="InterPro" id="IPR039421">
    <property type="entry name" value="Type_1_exporter"/>
</dbReference>
<feature type="transmembrane region" description="Helical" evidence="11">
    <location>
        <begin position="105"/>
        <end position="125"/>
    </location>
</feature>
<evidence type="ECO:0000256" key="7">
    <source>
        <dbReference type="ARBA" id="ARBA00022840"/>
    </source>
</evidence>
<dbReference type="EMBL" id="RBAK01000002">
    <property type="protein sequence ID" value="RKN49482.1"/>
    <property type="molecule type" value="Genomic_DNA"/>
</dbReference>
<dbReference type="GO" id="GO:0005524">
    <property type="term" value="F:ATP binding"/>
    <property type="evidence" value="ECO:0007669"/>
    <property type="project" value="UniProtKB-KW"/>
</dbReference>
<keyword evidence="5 11" id="KW-0812">Transmembrane</keyword>
<protein>
    <submittedName>
        <fullName evidence="13">ABC transporter ATP-binding protein</fullName>
    </submittedName>
</protein>
<comment type="subcellular location">
    <subcellularLocation>
        <location evidence="1">Cell inner membrane</location>
        <topology evidence="1">Multi-pass membrane protein</topology>
    </subcellularLocation>
</comment>
<keyword evidence="2" id="KW-0813">Transport</keyword>
<sequence length="658" mass="71407">MQGSAMRRQGSQPHGRRLVVTMHERSVWAELVHGHRSRLGGRMRILHLVPKAGWSLVSSAVMIQIAAGVLPVAFILATSAVVARVPDAVAGGLGSAAWSDLRTNLILAAAAFFGVQLLLPVQELLGNLIRRRLDDLVRDRLMAASQASGGVAVMEDPELLDHVADAKDRLRTEMWSPGAAGAGQIALISRYLQTVLAAGVTSVVFVWWAGPALLVAALTIRFGYRLGLSVFTEVFRSTARLRRRSEYLRTMLLQPAAAKELRVFGLLPWLKQEYTTAAMDAVLPVWRARRRLFYGPYILYVLVAFVLLGALLTGAAQATAAGLLGLGGMILVFQASLAAMRIGGFIAESDVATEQGLNAYRSVERIERMSEADARTTESGRGDPAGLPRTVLRFDKVSFAYPGGLPVLSDLDLTIEAGRSLAIVGLNGAGKTTLVKLLARLYEPTAGAITADGVDIRTFPTTAWQRRIAAIFQDFTHFELPVRDNIAFGAIEMLAEPERADKVVRAALEKVGAADFVDQLPRGLETPLSRRYAGGAELSGGQWQRIAIARALVAVEGGASILVLDEPTANLDVRSEVAFFERFLDLTRGVTSVVISHRFSTVRRADRIVVLEHGRVVEEGTHQELLALDGRYAELFRLQAARFTEEEGFTEEEVGSGE</sequence>
<evidence type="ECO:0000256" key="2">
    <source>
        <dbReference type="ARBA" id="ARBA00022448"/>
    </source>
</evidence>
<feature type="transmembrane region" description="Helical" evidence="11">
    <location>
        <begin position="52"/>
        <end position="85"/>
    </location>
</feature>
<evidence type="ECO:0000256" key="6">
    <source>
        <dbReference type="ARBA" id="ARBA00022741"/>
    </source>
</evidence>
<evidence type="ECO:0000313" key="14">
    <source>
        <dbReference type="Proteomes" id="UP000281726"/>
    </source>
</evidence>
<evidence type="ECO:0000256" key="5">
    <source>
        <dbReference type="ARBA" id="ARBA00022692"/>
    </source>
</evidence>
<feature type="transmembrane region" description="Helical" evidence="11">
    <location>
        <begin position="322"/>
        <end position="340"/>
    </location>
</feature>
<dbReference type="GO" id="GO:0034040">
    <property type="term" value="F:ATPase-coupled lipid transmembrane transporter activity"/>
    <property type="evidence" value="ECO:0007669"/>
    <property type="project" value="TreeGrafter"/>
</dbReference>
<dbReference type="Pfam" id="PF00005">
    <property type="entry name" value="ABC_tran"/>
    <property type="match status" value="1"/>
</dbReference>
<dbReference type="InterPro" id="IPR003439">
    <property type="entry name" value="ABC_transporter-like_ATP-bd"/>
</dbReference>
<keyword evidence="9 11" id="KW-0472">Membrane</keyword>
<proteinExistence type="inferred from homology"/>
<dbReference type="SUPFAM" id="SSF52540">
    <property type="entry name" value="P-loop containing nucleoside triphosphate hydrolases"/>
    <property type="match status" value="1"/>
</dbReference>
<feature type="transmembrane region" description="Helical" evidence="11">
    <location>
        <begin position="297"/>
        <end position="316"/>
    </location>
</feature>
<dbReference type="InterPro" id="IPR003593">
    <property type="entry name" value="AAA+_ATPase"/>
</dbReference>
<evidence type="ECO:0000256" key="9">
    <source>
        <dbReference type="ARBA" id="ARBA00023136"/>
    </source>
</evidence>
<evidence type="ECO:0000313" key="13">
    <source>
        <dbReference type="EMBL" id="RKN49482.1"/>
    </source>
</evidence>
<dbReference type="AlphaFoldDB" id="A0A3A9ZME1"/>
<comment type="caution">
    <text evidence="13">The sequence shown here is derived from an EMBL/GenBank/DDBJ whole genome shotgun (WGS) entry which is preliminary data.</text>
</comment>
<keyword evidence="3" id="KW-1003">Cell membrane</keyword>